<dbReference type="EMBL" id="JASAOG010000192">
    <property type="protein sequence ID" value="KAK0044750.1"/>
    <property type="molecule type" value="Genomic_DNA"/>
</dbReference>
<keyword evidence="4" id="KW-1185">Reference proteome</keyword>
<feature type="signal peptide" evidence="1">
    <location>
        <begin position="1"/>
        <end position="25"/>
    </location>
</feature>
<reference evidence="3" key="2">
    <citation type="submission" date="2023-04" db="EMBL/GenBank/DDBJ databases">
        <authorList>
            <person name="Bu L."/>
            <person name="Lu L."/>
            <person name="Laidemitt M.R."/>
            <person name="Zhang S.M."/>
            <person name="Mutuku M."/>
            <person name="Mkoji G."/>
            <person name="Steinauer M."/>
            <person name="Loker E.S."/>
        </authorList>
    </citation>
    <scope>NUCLEOTIDE SEQUENCE</scope>
    <source>
        <strain evidence="3">KasaAsao</strain>
        <tissue evidence="3">Whole Snail</tissue>
    </source>
</reference>
<evidence type="ECO:0000313" key="4">
    <source>
        <dbReference type="Proteomes" id="UP001233172"/>
    </source>
</evidence>
<dbReference type="AlphaFoldDB" id="A0AAD8EYK1"/>
<sequence>MGSGSATSILLLSGCILQCISVVYGSRNCDLLNIMDGDTKVSSSELCLAEFVTKECSPFVKSLNADDLPIDFQGSSFSAVKLSNLNIVGLVNDYFDASNTLYKCPGLRIEWDAPKLDDSYKNVKGYLIHWQYETNIGCRLFHFNSSNTLLLQKVRFYYDIQYLYASGANYIVRAYSILSSEAKGKEEIDNSALMLRSFPMYKYAADPALWSPSVILKTSPKGSIEVKFTLSPPEFELTQFRIQLVKYSYDLNNYYKAQDYLGNLYTPSEPEGVVHFHNLTSDLYSIVLQPIDPFSNIEHQCLCWKTISHSMCPAEQCCENICMMIVTQWFQLNVTEPETQTTQEAADSYPVQGTSASRTPSVLIGHSQERDEGKGGHQKGLSLGICWLKKPQKHHYLMCTSLLILRMRHRTYRPRSNLENNSENTIFGKKSQRRQRRLPHKLLASLNYRDKSISQILVLFIMLCQTKHLF</sequence>
<reference evidence="3" key="1">
    <citation type="journal article" date="2023" name="PLoS Negl. Trop. Dis.">
        <title>A genome sequence for Biomphalaria pfeifferi, the major vector snail for the human-infecting parasite Schistosoma mansoni.</title>
        <authorList>
            <person name="Bu L."/>
            <person name="Lu L."/>
            <person name="Laidemitt M.R."/>
            <person name="Zhang S.M."/>
            <person name="Mutuku M."/>
            <person name="Mkoji G."/>
            <person name="Steinauer M."/>
            <person name="Loker E.S."/>
        </authorList>
    </citation>
    <scope>NUCLEOTIDE SEQUENCE</scope>
    <source>
        <strain evidence="3">KasaAsao</strain>
    </source>
</reference>
<evidence type="ECO:0000259" key="2">
    <source>
        <dbReference type="Pfam" id="PF23608"/>
    </source>
</evidence>
<keyword evidence="1" id="KW-0732">Signal</keyword>
<name>A0AAD8EYK1_BIOPF</name>
<comment type="caution">
    <text evidence="3">The sequence shown here is derived from an EMBL/GenBank/DDBJ whole genome shotgun (WGS) entry which is preliminary data.</text>
</comment>
<feature type="chain" id="PRO_5042028521" description="ILCR1 Ig-like domain-containing protein" evidence="1">
    <location>
        <begin position="26"/>
        <end position="470"/>
    </location>
</feature>
<evidence type="ECO:0000313" key="3">
    <source>
        <dbReference type="EMBL" id="KAK0044750.1"/>
    </source>
</evidence>
<dbReference type="Proteomes" id="UP001233172">
    <property type="component" value="Unassembled WGS sequence"/>
</dbReference>
<feature type="domain" description="ILCR1 Ig-like" evidence="2">
    <location>
        <begin position="210"/>
        <end position="317"/>
    </location>
</feature>
<accession>A0AAD8EYK1</accession>
<protein>
    <recommendedName>
        <fullName evidence="2">ILCR1 Ig-like domain-containing protein</fullName>
    </recommendedName>
</protein>
<evidence type="ECO:0000256" key="1">
    <source>
        <dbReference type="SAM" id="SignalP"/>
    </source>
</evidence>
<dbReference type="InterPro" id="IPR057066">
    <property type="entry name" value="Ig_ILCR1"/>
</dbReference>
<organism evidence="3 4">
    <name type="scientific">Biomphalaria pfeifferi</name>
    <name type="common">Bloodfluke planorb</name>
    <name type="synonym">Freshwater snail</name>
    <dbReference type="NCBI Taxonomy" id="112525"/>
    <lineage>
        <taxon>Eukaryota</taxon>
        <taxon>Metazoa</taxon>
        <taxon>Spiralia</taxon>
        <taxon>Lophotrochozoa</taxon>
        <taxon>Mollusca</taxon>
        <taxon>Gastropoda</taxon>
        <taxon>Heterobranchia</taxon>
        <taxon>Euthyneura</taxon>
        <taxon>Panpulmonata</taxon>
        <taxon>Hygrophila</taxon>
        <taxon>Lymnaeoidea</taxon>
        <taxon>Planorbidae</taxon>
        <taxon>Biomphalaria</taxon>
    </lineage>
</organism>
<proteinExistence type="predicted"/>
<gene>
    <name evidence="3" type="ORF">Bpfe_025810</name>
</gene>
<dbReference type="Pfam" id="PF23608">
    <property type="entry name" value="Ig_ILCR1"/>
    <property type="match status" value="1"/>
</dbReference>